<name>A0A835H971_9MAGN</name>
<protein>
    <submittedName>
        <fullName evidence="1">Uncharacterized protein</fullName>
    </submittedName>
</protein>
<organism evidence="1 2">
    <name type="scientific">Coptis chinensis</name>
    <dbReference type="NCBI Taxonomy" id="261450"/>
    <lineage>
        <taxon>Eukaryota</taxon>
        <taxon>Viridiplantae</taxon>
        <taxon>Streptophyta</taxon>
        <taxon>Embryophyta</taxon>
        <taxon>Tracheophyta</taxon>
        <taxon>Spermatophyta</taxon>
        <taxon>Magnoliopsida</taxon>
        <taxon>Ranunculales</taxon>
        <taxon>Ranunculaceae</taxon>
        <taxon>Coptidoideae</taxon>
        <taxon>Coptis</taxon>
    </lineage>
</organism>
<gene>
    <name evidence="1" type="ORF">IFM89_026041</name>
</gene>
<accession>A0A835H971</accession>
<reference evidence="1 2" key="1">
    <citation type="submission" date="2020-10" db="EMBL/GenBank/DDBJ databases">
        <title>The Coptis chinensis genome and diversification of protoberbering-type alkaloids.</title>
        <authorList>
            <person name="Wang B."/>
            <person name="Shu S."/>
            <person name="Song C."/>
            <person name="Liu Y."/>
        </authorList>
    </citation>
    <scope>NUCLEOTIDE SEQUENCE [LARGE SCALE GENOMIC DNA]</scope>
    <source>
        <strain evidence="1">HL-2020</strain>
        <tissue evidence="1">Leaf</tissue>
    </source>
</reference>
<dbReference type="EMBL" id="JADFTS010000008">
    <property type="protein sequence ID" value="KAF9593913.1"/>
    <property type="molecule type" value="Genomic_DNA"/>
</dbReference>
<sequence>MVNYGNSVPTSMVAVDNLLYMFFQLDLFVYDWENPNVGLKRVYGCFPELPKPFPFSYTFPMYPFYVGDGNFCLVWCPSPCITIRSFPTEGMVFCVKFHVNREVDYKGKCYLYATFLGCDIFTPDAGPIFSEYAAVQSVWPGGGAVGGPVVCGLWTGGVQFGLVVVQW</sequence>
<evidence type="ECO:0000313" key="1">
    <source>
        <dbReference type="EMBL" id="KAF9593913.1"/>
    </source>
</evidence>
<keyword evidence="2" id="KW-1185">Reference proteome</keyword>
<comment type="caution">
    <text evidence="1">The sequence shown here is derived from an EMBL/GenBank/DDBJ whole genome shotgun (WGS) entry which is preliminary data.</text>
</comment>
<dbReference type="Proteomes" id="UP000631114">
    <property type="component" value="Unassembled WGS sequence"/>
</dbReference>
<proteinExistence type="predicted"/>
<evidence type="ECO:0000313" key="2">
    <source>
        <dbReference type="Proteomes" id="UP000631114"/>
    </source>
</evidence>
<dbReference type="AlphaFoldDB" id="A0A835H971"/>
<dbReference type="OrthoDB" id="2003590at2759"/>